<dbReference type="Pfam" id="PF13716">
    <property type="entry name" value="CRAL_TRIO_2"/>
    <property type="match status" value="1"/>
</dbReference>
<dbReference type="InterPro" id="IPR004097">
    <property type="entry name" value="DHHA2"/>
</dbReference>
<dbReference type="GO" id="GO:0005737">
    <property type="term" value="C:cytoplasm"/>
    <property type="evidence" value="ECO:0007669"/>
    <property type="project" value="UniProtKB-SubCell"/>
</dbReference>
<accession>A0A6P7T7X4</accession>
<protein>
    <submittedName>
        <fullName evidence="7 8">Protein prune homolog 2 isoform X1</fullName>
    </submittedName>
</protein>
<evidence type="ECO:0000313" key="7">
    <source>
        <dbReference type="RefSeq" id="XP_029645921.1"/>
    </source>
</evidence>
<keyword evidence="6" id="KW-1185">Reference proteome</keyword>
<dbReference type="InterPro" id="IPR036865">
    <property type="entry name" value="CRAL-TRIO_dom_sf"/>
</dbReference>
<dbReference type="SUPFAM" id="SSF52087">
    <property type="entry name" value="CRAL/TRIO domain"/>
    <property type="match status" value="1"/>
</dbReference>
<comment type="similarity">
    <text evidence="2">Belongs to the PPase class C family. Prune subfamily.</text>
</comment>
<dbReference type="Pfam" id="PF02833">
    <property type="entry name" value="DHHA2"/>
    <property type="match status" value="1"/>
</dbReference>
<dbReference type="RefSeq" id="XP_029645921.1">
    <property type="nucleotide sequence ID" value="XM_029790061.2"/>
</dbReference>
<dbReference type="CDD" id="cd00170">
    <property type="entry name" value="SEC14"/>
    <property type="match status" value="1"/>
</dbReference>
<dbReference type="Gene3D" id="3.90.1640.10">
    <property type="entry name" value="inorganic pyrophosphatase (n-terminal core)"/>
    <property type="match status" value="1"/>
</dbReference>
<evidence type="ECO:0000256" key="1">
    <source>
        <dbReference type="ARBA" id="ARBA00004496"/>
    </source>
</evidence>
<dbReference type="InterPro" id="IPR022181">
    <property type="entry name" value="Bcl2-/adenovirus-E1B"/>
</dbReference>
<dbReference type="InterPro" id="IPR038763">
    <property type="entry name" value="DHH_sf"/>
</dbReference>
<dbReference type="InterPro" id="IPR001251">
    <property type="entry name" value="CRAL-TRIO_dom"/>
</dbReference>
<evidence type="ECO:0000313" key="8">
    <source>
        <dbReference type="RefSeq" id="XP_036365674.1"/>
    </source>
</evidence>
<feature type="region of interest" description="Disordered" evidence="4">
    <location>
        <begin position="1079"/>
        <end position="1108"/>
    </location>
</feature>
<name>A0A6P7T7X4_9MOLL</name>
<comment type="subcellular location">
    <subcellularLocation>
        <location evidence="1">Cytoplasm</location>
    </subcellularLocation>
</comment>
<feature type="region of interest" description="Disordered" evidence="4">
    <location>
        <begin position="1376"/>
        <end position="1396"/>
    </location>
</feature>
<dbReference type="Proteomes" id="UP000515154">
    <property type="component" value="Linkage group LG15"/>
</dbReference>
<dbReference type="Pfam" id="PF12496">
    <property type="entry name" value="BNIP2"/>
    <property type="match status" value="1"/>
</dbReference>
<dbReference type="InterPro" id="IPR038222">
    <property type="entry name" value="DHHA2_dom_sf"/>
</dbReference>
<dbReference type="SMART" id="SM00516">
    <property type="entry name" value="SEC14"/>
    <property type="match status" value="1"/>
</dbReference>
<evidence type="ECO:0000259" key="5">
    <source>
        <dbReference type="PROSITE" id="PS50191"/>
    </source>
</evidence>
<dbReference type="Gene3D" id="3.40.525.10">
    <property type="entry name" value="CRAL-TRIO lipid binding domain"/>
    <property type="match status" value="1"/>
</dbReference>
<evidence type="ECO:0000256" key="4">
    <source>
        <dbReference type="SAM" id="MobiDB-lite"/>
    </source>
</evidence>
<evidence type="ECO:0000256" key="2">
    <source>
        <dbReference type="ARBA" id="ARBA00010331"/>
    </source>
</evidence>
<dbReference type="PANTHER" id="PTHR12112">
    <property type="entry name" value="BNIP - RELATED"/>
    <property type="match status" value="1"/>
</dbReference>
<evidence type="ECO:0000256" key="3">
    <source>
        <dbReference type="ARBA" id="ARBA00022490"/>
    </source>
</evidence>
<sequence>MYLDYLKTMESYLVQTQEDLAHLFDYKTVHVVLGNESADLDSVISSLVEAFYLSRTNKADDVLIIPVINICRRDVHLRKALHHVLKQQGILCDDLIYRDDVDLQKLHFHQKLKLTLVDQNVLPLKDVSLEDCVISVIDHRPRERPESSGCEVNIEQVGSCCTLIAEQIFTSHQPSTIDEKVAALLFSTIIFDTINMSKEAKRGTAKDEEILQRLENILPNCNRCDVFEQINIVKYDISGFTSLDVLEMDLKVISKNDINIPMCSVTVPIEDLIKRDDFESSLYKLSELHDAKAIVIMCMVMLNKDNIKQDLAVFSMFKPALDKIVDVLCSSSEPSLQLERIPYESTNLTIFSQKNIVITRKKVLPILKSLISNEDFSRLFENPDQINGARQDSELASGGIAGVIEDNMKHGNKYSDSASSLSGTSMSGTDTSTEMYETFSPTTNIDQSAMQIDNAVFVSKMQTKPDAADHNNSHIVLANVDNSLNDSEYNSTIDNMHFLNKQHNVDNMVCMTSDQPLITVGTEKAIVHPEASSGIASPMEIVSDQTSEQGSSYPVTPPNSFMDSNFGSYMKDYHLPSFNSAEMVKRINDKKASLHPYEDIEVCGSNNKNASSNFPYTPQNSFVESEFDSSFAKSITPDSIEDILGKIDEANNHSRAAINPDYAKRSNGENIGFHCCSDFETETVSEPIDTNDIADVAYSLANEIIQNSLETYPCEDKLNESLQVEEKRLTPLVKSRSEGTTIDLSTKSECPKSQSDVINLSNVLETDYARQFDPFNGRMDYSPFSLDYADYMAKRGVAESASKISWGSYSDDITVSSESTKSEEGVHVKKSESCDSKTKIVNDSKIKSSNSLPEVSLQSFPKIIKPPESILSSIDDNLSDLTTVSPTKSNLAHDISNSDMEGELAIEEDSDLEDGERDFAAQLREKLTQIGNTGELNFPGFQHEGIFSPEELKSGIKRMTNLNTSDFNQIANFSAEDLREKLEKIALDENGAVGGLREFNAYDSDSDSETSLTTLEGNLHANESASLSPRPLSSGLMEIIEENEEEEEDNEENCEEVFPKVSESLKSFQNENISLFNKTPLQDNTLSSRENKEASLQSEANVGTSSENKVNNKAEPVVLRRHGNKEVFHTTAGRISISIDNTAGDPSSSVNTDRESTEEIGILDYKQTHREVGEILARVKSAIMRADAELMLSSSSSSVCTGVDACLQSDNKVRAEGLHQVQHKNASSSKLQQCVDHPLAETADDMKPFQNSENNWHNEDVFIASDLSTAMEDNAKVKNNPQTVSSHENTMSHHENENSIAINDEETRPVRPSTLQTIRPKKKIRPNVELFDDEDVEADNCTPPVDCMLGDIDDLQTPEDLDTPEEIDPEGLEVDWESETPLESPSTIPEYTAEQENTDSKHWKSIVIGEKHFRIDMKVVEPYKKILSHGGYMGEDLNAIIVFSGCFLPDRGRKDYNYVMDNLFLYVTSTLEQLVAEDYMIVFFHGATPRRQMPGFSWLKRCYQMIDHRLKKNLKALLLVHPTLWLKTIVMMTRPFISSKFYSKLHYVKTLEELSKMVPMEHIYVPDQVKLLDRLMKLNPKTVCQERSQKNSFFPDIPANSSSNN</sequence>
<evidence type="ECO:0000313" key="6">
    <source>
        <dbReference type="Proteomes" id="UP000515154"/>
    </source>
</evidence>
<proteinExistence type="inferred from homology"/>
<dbReference type="FunFam" id="3.40.525.10:FF:000001">
    <property type="entry name" value="BCL2/adenovirus E1B protein-interacting protein 2"/>
    <property type="match status" value="1"/>
</dbReference>
<dbReference type="SUPFAM" id="SSF64182">
    <property type="entry name" value="DHH phosphoesterases"/>
    <property type="match status" value="1"/>
</dbReference>
<dbReference type="PANTHER" id="PTHR12112:SF39">
    <property type="entry name" value="EG:152A3.5 PROTEIN (FBGN0003116_PN PROTEIN)"/>
    <property type="match status" value="1"/>
</dbReference>
<feature type="domain" description="CRAL-TRIO" evidence="5">
    <location>
        <begin position="1420"/>
        <end position="1577"/>
    </location>
</feature>
<organism evidence="6 7">
    <name type="scientific">Octopus sinensis</name>
    <name type="common">East Asian common octopus</name>
    <dbReference type="NCBI Taxonomy" id="2607531"/>
    <lineage>
        <taxon>Eukaryota</taxon>
        <taxon>Metazoa</taxon>
        <taxon>Spiralia</taxon>
        <taxon>Lophotrochozoa</taxon>
        <taxon>Mollusca</taxon>
        <taxon>Cephalopoda</taxon>
        <taxon>Coleoidea</taxon>
        <taxon>Octopodiformes</taxon>
        <taxon>Octopoda</taxon>
        <taxon>Incirrata</taxon>
        <taxon>Octopodidae</taxon>
        <taxon>Octopus</taxon>
    </lineage>
</organism>
<keyword evidence="3" id="KW-0963">Cytoplasm</keyword>
<dbReference type="GO" id="GO:0004309">
    <property type="term" value="F:exopolyphosphatase activity"/>
    <property type="evidence" value="ECO:0007669"/>
    <property type="project" value="TreeGrafter"/>
</dbReference>
<dbReference type="Gene3D" id="3.10.310.20">
    <property type="entry name" value="DHHA2 domain"/>
    <property type="match status" value="1"/>
</dbReference>
<dbReference type="RefSeq" id="XP_036365674.1">
    <property type="nucleotide sequence ID" value="XM_036509781.1"/>
</dbReference>
<reference evidence="7 8" key="1">
    <citation type="submission" date="2025-08" db="UniProtKB">
        <authorList>
            <consortium name="RefSeq"/>
        </authorList>
    </citation>
    <scope>IDENTIFICATION</scope>
</reference>
<dbReference type="SMART" id="SM01131">
    <property type="entry name" value="DHHA2"/>
    <property type="match status" value="1"/>
</dbReference>
<dbReference type="PROSITE" id="PS50191">
    <property type="entry name" value="CRAL_TRIO"/>
    <property type="match status" value="1"/>
</dbReference>
<dbReference type="KEGG" id="osn:115219795"/>
<gene>
    <name evidence="7 8" type="primary">LOC115219795</name>
</gene>